<sequence length="239" mass="28042">MNKQELISIIRTEVLLAKSSPERKGYIAGLEEAINIIEGFSDEPQAGHAEEAPRYVRNVIARLRELPLHDREVWLKAIMDEFEEDFCHSIWREGYEQGKFEGAWVGEQLKDADKTRRELNRPVVPQFVAEWIEYVRGWNKGLLYALANASDEVLAWLCVDKLKRQELFARAWLDGYEVEEEKRYTVKLKNTNDYLNQTEIGFHFYDNGRNNEKFTRKEIEDAGFGEVFNCPLFEVEEVE</sequence>
<name>A0AB35FT41_STRGN</name>
<evidence type="ECO:0000313" key="2">
    <source>
        <dbReference type="Proteomes" id="UP000826921"/>
    </source>
</evidence>
<reference evidence="1" key="1">
    <citation type="submission" date="2021-07" db="EMBL/GenBank/DDBJ databases">
        <title>Occurrence of streptococci in the human mouth that bind to a non-human glycan.</title>
        <authorList>
            <person name="Cross B."/>
            <person name="Thamadilok S."/>
            <person name="Bensing B."/>
            <person name="Sasmal A."/>
            <person name="Khedri Z."/>
            <person name="Deng L."/>
            <person name="Yu H."/>
            <person name="Mehta A."/>
            <person name="Aluvathingal J."/>
            <person name="Nadendla S."/>
            <person name="Vickerman M."/>
            <person name="Chen X."/>
            <person name="Dewhirst F."/>
            <person name="Gill A."/>
            <person name="Lettrichova I."/>
            <person name="Diaz S."/>
            <person name="Gill S."/>
            <person name="Tettelin H."/>
            <person name="Iverson T."/>
            <person name="Sullam P."/>
            <person name="Varki A."/>
            <person name="Ruhl S."/>
        </authorList>
    </citation>
    <scope>NUCLEOTIDE SEQUENCE</scope>
    <source>
        <strain evidence="1">SK9</strain>
    </source>
</reference>
<protein>
    <submittedName>
        <fullName evidence="1">DUF1642 domain-containing protein</fullName>
    </submittedName>
</protein>
<dbReference type="AlphaFoldDB" id="A0AB35FT41"/>
<accession>A0AB35FT41</accession>
<dbReference type="Proteomes" id="UP000826921">
    <property type="component" value="Unassembled WGS sequence"/>
</dbReference>
<evidence type="ECO:0000313" key="1">
    <source>
        <dbReference type="EMBL" id="MBZ2127341.1"/>
    </source>
</evidence>
<comment type="caution">
    <text evidence="1">The sequence shown here is derived from an EMBL/GenBank/DDBJ whole genome shotgun (WGS) entry which is preliminary data.</text>
</comment>
<dbReference type="RefSeq" id="WP_081102628.1">
    <property type="nucleotide sequence ID" value="NZ_JAHZQA010000003.1"/>
</dbReference>
<gene>
    <name evidence="1" type="ORF">K1I74_04600</name>
</gene>
<organism evidence="1 2">
    <name type="scientific">Streptococcus gordonii</name>
    <dbReference type="NCBI Taxonomy" id="1302"/>
    <lineage>
        <taxon>Bacteria</taxon>
        <taxon>Bacillati</taxon>
        <taxon>Bacillota</taxon>
        <taxon>Bacilli</taxon>
        <taxon>Lactobacillales</taxon>
        <taxon>Streptococcaceae</taxon>
        <taxon>Streptococcus</taxon>
    </lineage>
</organism>
<dbReference type="Pfam" id="PF07852">
    <property type="entry name" value="DUF1642"/>
    <property type="match status" value="1"/>
</dbReference>
<dbReference type="EMBL" id="JAHZQA010000003">
    <property type="protein sequence ID" value="MBZ2127341.1"/>
    <property type="molecule type" value="Genomic_DNA"/>
</dbReference>
<dbReference type="InterPro" id="IPR012865">
    <property type="entry name" value="DUF1642"/>
</dbReference>
<proteinExistence type="predicted"/>